<dbReference type="Pfam" id="PF06810">
    <property type="entry name" value="Phage_scaffold"/>
    <property type="match status" value="1"/>
</dbReference>
<dbReference type="InterPro" id="IPR009636">
    <property type="entry name" value="SCAF"/>
</dbReference>
<evidence type="ECO:0000313" key="2">
    <source>
        <dbReference type="EMBL" id="EDR98727.1"/>
    </source>
</evidence>
<reference evidence="2" key="2">
    <citation type="submission" date="2013-11" db="EMBL/GenBank/DDBJ databases">
        <title>Draft genome sequence of Anaerostipes caccae (DSM 14662).</title>
        <authorList>
            <person name="Sudarsanam P."/>
            <person name="Ley R."/>
            <person name="Guruge J."/>
            <person name="Turnbaugh P.J."/>
            <person name="Mahowald M."/>
            <person name="Liep D."/>
            <person name="Gordon J."/>
        </authorList>
    </citation>
    <scope>NUCLEOTIDE SEQUENCE</scope>
    <source>
        <strain evidence="2">DSM 14662</strain>
    </source>
</reference>
<evidence type="ECO:0000256" key="1">
    <source>
        <dbReference type="SAM" id="MobiDB-lite"/>
    </source>
</evidence>
<dbReference type="STRING" id="411490.ANACAC_00778"/>
<comment type="caution">
    <text evidence="2">The sequence shown here is derived from an EMBL/GenBank/DDBJ whole genome shotgun (WGS) entry which is preliminary data.</text>
</comment>
<accession>B0MB52</accession>
<reference evidence="2" key="1">
    <citation type="submission" date="2007-11" db="EMBL/GenBank/DDBJ databases">
        <authorList>
            <person name="Fulton L."/>
            <person name="Clifton S."/>
            <person name="Fulton B."/>
            <person name="Xu J."/>
            <person name="Minx P."/>
            <person name="Pepin K.H."/>
            <person name="Johnson M."/>
            <person name="Thiruvilangam P."/>
            <person name="Bhonagiri V."/>
            <person name="Nash W.E."/>
            <person name="Mardis E.R."/>
            <person name="Wilson R.K."/>
        </authorList>
    </citation>
    <scope>NUCLEOTIDE SEQUENCE [LARGE SCALE GENOMIC DNA]</scope>
    <source>
        <strain evidence="2">DSM 14662</strain>
    </source>
</reference>
<gene>
    <name evidence="2" type="ORF">ANACAC_00778</name>
</gene>
<dbReference type="Proteomes" id="UP000004935">
    <property type="component" value="Unassembled WGS sequence"/>
</dbReference>
<organism evidence="2 3">
    <name type="scientific">Anaerostipes caccae (strain DSM 14662 / CCUG 47493 / JCM 13470 / NCIMB 13811 / L1-92)</name>
    <dbReference type="NCBI Taxonomy" id="411490"/>
    <lineage>
        <taxon>Bacteria</taxon>
        <taxon>Bacillati</taxon>
        <taxon>Bacillota</taxon>
        <taxon>Clostridia</taxon>
        <taxon>Lachnospirales</taxon>
        <taxon>Lachnospiraceae</taxon>
        <taxon>Anaerostipes</taxon>
    </lineage>
</organism>
<dbReference type="EMBL" id="ABAX03000005">
    <property type="protein sequence ID" value="EDR98727.1"/>
    <property type="molecule type" value="Genomic_DNA"/>
</dbReference>
<proteinExistence type="predicted"/>
<sequence length="213" mass="24068">MRKENRNMKTEFLKGLNLSQDVIDQIMAENGKDIAAEQRKTTKAEQARDSYKEQVDDLQTRLDDADKQIEEFKDMDVESIQKAADDWKQKAEDAEAEANKKIQAMQFDYALSEALTGAKAKNTKAVKALLDMDGLKFNEGEIIGLDKQLETLKNENDYLFESDKPAPRIVKGTGGGDPLPGAEVTKEAFNKMGYRDRVALKKEDPDLYAELRK</sequence>
<feature type="region of interest" description="Disordered" evidence="1">
    <location>
        <begin position="38"/>
        <end position="57"/>
    </location>
</feature>
<evidence type="ECO:0000313" key="3">
    <source>
        <dbReference type="Proteomes" id="UP000004935"/>
    </source>
</evidence>
<keyword evidence="3" id="KW-1185">Reference proteome</keyword>
<name>B0MB52_ANACD</name>
<dbReference type="AlphaFoldDB" id="B0MB52"/>
<dbReference type="HOGENOM" id="CLU_112809_0_1_9"/>
<dbReference type="eggNOG" id="ENOG5032ZA9">
    <property type="taxonomic scope" value="Bacteria"/>
</dbReference>
<feature type="region of interest" description="Disordered" evidence="1">
    <location>
        <begin position="163"/>
        <end position="183"/>
    </location>
</feature>
<protein>
    <submittedName>
        <fullName evidence="2">Phage minor structural protein GP20</fullName>
    </submittedName>
</protein>